<dbReference type="GO" id="GO:0005739">
    <property type="term" value="C:mitochondrion"/>
    <property type="evidence" value="ECO:0007669"/>
    <property type="project" value="TreeGrafter"/>
</dbReference>
<reference evidence="7 8" key="1">
    <citation type="journal article" date="2018" name="Mol. Biol. Evol.">
        <title>Broad Genomic Sampling Reveals a Smut Pathogenic Ancestry of the Fungal Clade Ustilaginomycotina.</title>
        <authorList>
            <person name="Kijpornyongpan T."/>
            <person name="Mondo S.J."/>
            <person name="Barry K."/>
            <person name="Sandor L."/>
            <person name="Lee J."/>
            <person name="Lipzen A."/>
            <person name="Pangilinan J."/>
            <person name="LaButti K."/>
            <person name="Hainaut M."/>
            <person name="Henrissat B."/>
            <person name="Grigoriev I.V."/>
            <person name="Spatafora J.W."/>
            <person name="Aime M.C."/>
        </authorList>
    </citation>
    <scope>NUCLEOTIDE SEQUENCE [LARGE SCALE GENOMIC DNA]</scope>
    <source>
        <strain evidence="7 8">MCA 4186</strain>
    </source>
</reference>
<accession>A0A316ZDZ1</accession>
<dbReference type="Pfam" id="PF04117">
    <property type="entry name" value="Mpv17_PMP22"/>
    <property type="match status" value="1"/>
</dbReference>
<evidence type="ECO:0000256" key="4">
    <source>
        <dbReference type="ARBA" id="ARBA00022989"/>
    </source>
</evidence>
<name>A0A316ZDZ1_9BASI</name>
<dbReference type="OrthoDB" id="10267969at2759"/>
<keyword evidence="4" id="KW-1133">Transmembrane helix</keyword>
<gene>
    <name evidence="7" type="ORF">FA09DRAFT_328696</name>
</gene>
<proteinExistence type="inferred from homology"/>
<protein>
    <recommendedName>
        <fullName evidence="9">Integral membrane protein, Mpv17/PMP22 family</fullName>
    </recommendedName>
</protein>
<evidence type="ECO:0000313" key="8">
    <source>
        <dbReference type="Proteomes" id="UP000245946"/>
    </source>
</evidence>
<evidence type="ECO:0000256" key="2">
    <source>
        <dbReference type="ARBA" id="ARBA00006824"/>
    </source>
</evidence>
<dbReference type="PANTHER" id="PTHR11266:SF50">
    <property type="entry name" value="VACUOLAR MEMBRANE PROTEIN YOR292C"/>
    <property type="match status" value="1"/>
</dbReference>
<keyword evidence="8" id="KW-1185">Reference proteome</keyword>
<sequence>MTSSLSAFYARSFAQHPWVTLGVTNGGLSLVADSLAQGLSSGAPASGVAPGYDALRGMRFLAFGAAMAPLLAEWNRFIELRFPLRSAAPALPSHVELRGVGEGVAKEVAAQGRVSLRALAKRVVVDQGAFAPFGLALFVSFMGVTEGRALQGPGGLGEKFSEVYWPALLANWKVWPLIQTINFRFMPLRYRVPFVSCCGVGWTIFLSMLQGSSKDVAAVEVLS</sequence>
<keyword evidence="3" id="KW-0812">Transmembrane</keyword>
<dbReference type="RefSeq" id="XP_025599547.1">
    <property type="nucleotide sequence ID" value="XM_025741877.1"/>
</dbReference>
<evidence type="ECO:0000256" key="6">
    <source>
        <dbReference type="RuleBase" id="RU363053"/>
    </source>
</evidence>
<dbReference type="AlphaFoldDB" id="A0A316ZDZ1"/>
<dbReference type="InterPro" id="IPR007248">
    <property type="entry name" value="Mpv17_PMP22"/>
</dbReference>
<organism evidence="7 8">
    <name type="scientific">Tilletiopsis washingtonensis</name>
    <dbReference type="NCBI Taxonomy" id="58919"/>
    <lineage>
        <taxon>Eukaryota</taxon>
        <taxon>Fungi</taxon>
        <taxon>Dikarya</taxon>
        <taxon>Basidiomycota</taxon>
        <taxon>Ustilaginomycotina</taxon>
        <taxon>Exobasidiomycetes</taxon>
        <taxon>Entylomatales</taxon>
        <taxon>Entylomatales incertae sedis</taxon>
        <taxon>Tilletiopsis</taxon>
    </lineage>
</organism>
<comment type="similarity">
    <text evidence="2 6">Belongs to the peroxisomal membrane protein PXMP2/4 family.</text>
</comment>
<evidence type="ECO:0000256" key="3">
    <source>
        <dbReference type="ARBA" id="ARBA00022692"/>
    </source>
</evidence>
<evidence type="ECO:0000256" key="5">
    <source>
        <dbReference type="ARBA" id="ARBA00023136"/>
    </source>
</evidence>
<keyword evidence="5" id="KW-0472">Membrane</keyword>
<evidence type="ECO:0008006" key="9">
    <source>
        <dbReference type="Google" id="ProtNLM"/>
    </source>
</evidence>
<dbReference type="PANTHER" id="PTHR11266">
    <property type="entry name" value="PEROXISOMAL MEMBRANE PROTEIN 2, PXMP2 MPV17"/>
    <property type="match status" value="1"/>
</dbReference>
<comment type="subcellular location">
    <subcellularLocation>
        <location evidence="1">Membrane</location>
        <topology evidence="1">Multi-pass membrane protein</topology>
    </subcellularLocation>
</comment>
<evidence type="ECO:0000256" key="1">
    <source>
        <dbReference type="ARBA" id="ARBA00004141"/>
    </source>
</evidence>
<dbReference type="Proteomes" id="UP000245946">
    <property type="component" value="Unassembled WGS sequence"/>
</dbReference>
<dbReference type="GO" id="GO:0016020">
    <property type="term" value="C:membrane"/>
    <property type="evidence" value="ECO:0007669"/>
    <property type="project" value="UniProtKB-SubCell"/>
</dbReference>
<dbReference type="EMBL" id="KZ819288">
    <property type="protein sequence ID" value="PWN99268.1"/>
    <property type="molecule type" value="Genomic_DNA"/>
</dbReference>
<dbReference type="STRING" id="58919.A0A316ZDZ1"/>
<dbReference type="GeneID" id="37269421"/>
<evidence type="ECO:0000313" key="7">
    <source>
        <dbReference type="EMBL" id="PWN99268.1"/>
    </source>
</evidence>